<comment type="caution">
    <text evidence="1">The sequence shown here is derived from an EMBL/GenBank/DDBJ whole genome shotgun (WGS) entry which is preliminary data.</text>
</comment>
<evidence type="ECO:0000313" key="1">
    <source>
        <dbReference type="EMBL" id="KAK8875859.1"/>
    </source>
</evidence>
<dbReference type="Proteomes" id="UP001470230">
    <property type="component" value="Unassembled WGS sequence"/>
</dbReference>
<reference evidence="1 2" key="1">
    <citation type="submission" date="2024-04" db="EMBL/GenBank/DDBJ databases">
        <title>Tritrichomonas musculus Genome.</title>
        <authorList>
            <person name="Alves-Ferreira E."/>
            <person name="Grigg M."/>
            <person name="Lorenzi H."/>
            <person name="Galac M."/>
        </authorList>
    </citation>
    <scope>NUCLEOTIDE SEQUENCE [LARGE SCALE GENOMIC DNA]</scope>
    <source>
        <strain evidence="1 2">EAF2021</strain>
    </source>
</reference>
<protein>
    <submittedName>
        <fullName evidence="1">Uncharacterized protein</fullName>
    </submittedName>
</protein>
<dbReference type="EMBL" id="JAPFFF010000012">
    <property type="protein sequence ID" value="KAK8875859.1"/>
    <property type="molecule type" value="Genomic_DNA"/>
</dbReference>
<keyword evidence="2" id="KW-1185">Reference proteome</keyword>
<sequence>MELYKSSQSYADSDRAEHDRIPIEQIKESTFLLSDFILHNDISEENIIQYIEKLTLLVDKGAEIKALNNKNVLSDITAYYTNKLKQYYYIDKVKQNKNPLNNQLDPFLLLLKAMSKSNDAECHECASKSQFHIILQEILKNSKEVHILDLVIQNVLKFAYEKPLTASLFDYELMITELYGKIYVNYFVLHAEDKYMIYTEEQKPYVVKNVCIPAFECVLVLLVSNPVKMQKLEAYLHRIIVSVGQILENNRSENITDIFYYELDMILYQINYIFKNTKQTISDRFTTIKIVSRVIDCLYINEEIAYKSLECLKYLTMYFSGAFAVIREEKFSTFRPNIESEKCIKRYCLVWSTAVRSLLGPNTPSKGRQQSAKLFIQKYMPDFLKFLNQVSQKSEDFEYQAILSLTFISLANYDDDTSIGLIIAAEPKIIYRISRIIEERNPEYLFVVSMALYNIISHFIKSGPSKYPDLKDDFSIYQEDIVNGINDMKCLYEPSNKNEAEMIDAFIRRIEEGFAFIGNQQQKSGEAI</sequence>
<gene>
    <name evidence="1" type="ORF">M9Y10_006034</name>
</gene>
<accession>A0ABR2JDD2</accession>
<proteinExistence type="predicted"/>
<evidence type="ECO:0000313" key="2">
    <source>
        <dbReference type="Proteomes" id="UP001470230"/>
    </source>
</evidence>
<name>A0ABR2JDD2_9EUKA</name>
<organism evidence="1 2">
    <name type="scientific">Tritrichomonas musculus</name>
    <dbReference type="NCBI Taxonomy" id="1915356"/>
    <lineage>
        <taxon>Eukaryota</taxon>
        <taxon>Metamonada</taxon>
        <taxon>Parabasalia</taxon>
        <taxon>Tritrichomonadida</taxon>
        <taxon>Tritrichomonadidae</taxon>
        <taxon>Tritrichomonas</taxon>
    </lineage>
</organism>